<accession>A0A9P9G8B1</accession>
<dbReference type="Pfam" id="PF24800">
    <property type="entry name" value="DUF7702"/>
    <property type="match status" value="1"/>
</dbReference>
<feature type="transmembrane region" description="Helical" evidence="1">
    <location>
        <begin position="81"/>
        <end position="106"/>
    </location>
</feature>
<evidence type="ECO:0000313" key="3">
    <source>
        <dbReference type="EMBL" id="KAH7234216.1"/>
    </source>
</evidence>
<dbReference type="PANTHER" id="PTHR42109:SF3">
    <property type="entry name" value="INTEGRAL MEMBRANE PROTEIN (AFU_ORTHOLOGUE AFUA_5G00100)"/>
    <property type="match status" value="1"/>
</dbReference>
<feature type="domain" description="DUF7702" evidence="2">
    <location>
        <begin position="18"/>
        <end position="255"/>
    </location>
</feature>
<keyword evidence="1" id="KW-0812">Transmembrane</keyword>
<dbReference type="InterPro" id="IPR056119">
    <property type="entry name" value="DUF7702"/>
</dbReference>
<feature type="transmembrane region" description="Helical" evidence="1">
    <location>
        <begin position="50"/>
        <end position="69"/>
    </location>
</feature>
<dbReference type="Proteomes" id="UP000736672">
    <property type="component" value="Unassembled WGS sequence"/>
</dbReference>
<feature type="transmembrane region" description="Helical" evidence="1">
    <location>
        <begin position="231"/>
        <end position="252"/>
    </location>
</feature>
<dbReference type="PANTHER" id="PTHR42109">
    <property type="entry name" value="UNPLACED GENOMIC SCAFFOLD UM_SCAF_CONTIG_1.265, WHOLE GENOME SHOTGUN SEQUENCE"/>
    <property type="match status" value="1"/>
</dbReference>
<name>A0A9P9G8B1_FUSSL</name>
<comment type="caution">
    <text evidence="3">The sequence shown here is derived from an EMBL/GenBank/DDBJ whole genome shotgun (WGS) entry which is preliminary data.</text>
</comment>
<proteinExistence type="predicted"/>
<feature type="transmembrane region" description="Helical" evidence="1">
    <location>
        <begin position="193"/>
        <end position="211"/>
    </location>
</feature>
<keyword evidence="1" id="KW-1133">Transmembrane helix</keyword>
<gene>
    <name evidence="3" type="ORF">B0J15DRAFT_408166</name>
</gene>
<dbReference type="EMBL" id="JAGTJS010000026">
    <property type="protein sequence ID" value="KAH7234216.1"/>
    <property type="molecule type" value="Genomic_DNA"/>
</dbReference>
<keyword evidence="4" id="KW-1185">Reference proteome</keyword>
<organism evidence="3 4">
    <name type="scientific">Fusarium solani</name>
    <name type="common">Filamentous fungus</name>
    <dbReference type="NCBI Taxonomy" id="169388"/>
    <lineage>
        <taxon>Eukaryota</taxon>
        <taxon>Fungi</taxon>
        <taxon>Dikarya</taxon>
        <taxon>Ascomycota</taxon>
        <taxon>Pezizomycotina</taxon>
        <taxon>Sordariomycetes</taxon>
        <taxon>Hypocreomycetidae</taxon>
        <taxon>Hypocreales</taxon>
        <taxon>Nectriaceae</taxon>
        <taxon>Fusarium</taxon>
        <taxon>Fusarium solani species complex</taxon>
    </lineage>
</organism>
<evidence type="ECO:0000259" key="2">
    <source>
        <dbReference type="Pfam" id="PF24800"/>
    </source>
</evidence>
<evidence type="ECO:0000256" key="1">
    <source>
        <dbReference type="SAM" id="Phobius"/>
    </source>
</evidence>
<evidence type="ECO:0000313" key="4">
    <source>
        <dbReference type="Proteomes" id="UP000736672"/>
    </source>
</evidence>
<feature type="transmembrane region" description="Helical" evidence="1">
    <location>
        <begin position="118"/>
        <end position="136"/>
    </location>
</feature>
<dbReference type="OrthoDB" id="2560628at2759"/>
<keyword evidence="1" id="KW-0472">Membrane</keyword>
<feature type="transmembrane region" description="Helical" evidence="1">
    <location>
        <begin position="156"/>
        <end position="173"/>
    </location>
</feature>
<feature type="transmembrane region" description="Helical" evidence="1">
    <location>
        <begin position="17"/>
        <end position="38"/>
    </location>
</feature>
<dbReference type="AlphaFoldDB" id="A0A9P9G8B1"/>
<sequence length="274" mass="29629">MPTADSVPPSPASAECIGLSCATLAIFTMLLLFPALYIAYKHGKTGKMCWPILVTFFLFQIIPDAYYLAGRDKPDVPTTVAMMTSSACTATLSLTIIGLIYEASILPLSPSKRWSNKAVLAGMHFIYTVGTVTAAYGGSRDTKKPAGVLNDGLNKTGNALMFLVILGTFLWLWPAGEHTFYARQDVNYHASKALIMAAAPSTVLQSIRLNYDLIYAFTQIPRLHPTTGSFAMRFVTFSLQLVIVTIALVAGWSSRDATKIRVAALELCSTSGLV</sequence>
<reference evidence="3" key="1">
    <citation type="journal article" date="2021" name="Nat. Commun.">
        <title>Genetic determinants of endophytism in the Arabidopsis root mycobiome.</title>
        <authorList>
            <person name="Mesny F."/>
            <person name="Miyauchi S."/>
            <person name="Thiergart T."/>
            <person name="Pickel B."/>
            <person name="Atanasova L."/>
            <person name="Karlsson M."/>
            <person name="Huettel B."/>
            <person name="Barry K.W."/>
            <person name="Haridas S."/>
            <person name="Chen C."/>
            <person name="Bauer D."/>
            <person name="Andreopoulos W."/>
            <person name="Pangilinan J."/>
            <person name="LaButti K."/>
            <person name="Riley R."/>
            <person name="Lipzen A."/>
            <person name="Clum A."/>
            <person name="Drula E."/>
            <person name="Henrissat B."/>
            <person name="Kohler A."/>
            <person name="Grigoriev I.V."/>
            <person name="Martin F.M."/>
            <person name="Hacquard S."/>
        </authorList>
    </citation>
    <scope>NUCLEOTIDE SEQUENCE</scope>
    <source>
        <strain evidence="3">FSSC 5 MPI-SDFR-AT-0091</strain>
    </source>
</reference>
<protein>
    <recommendedName>
        <fullName evidence="2">DUF7702 domain-containing protein</fullName>
    </recommendedName>
</protein>